<accession>A0AAE1FR82</accession>
<feature type="compositionally biased region" description="Pro residues" evidence="1">
    <location>
        <begin position="216"/>
        <end position="228"/>
    </location>
</feature>
<feature type="compositionally biased region" description="Low complexity" evidence="1">
    <location>
        <begin position="235"/>
        <end position="247"/>
    </location>
</feature>
<dbReference type="EMBL" id="JAWQEG010001504">
    <property type="protein sequence ID" value="KAK3879027.1"/>
    <property type="molecule type" value="Genomic_DNA"/>
</dbReference>
<sequence>MKASRKAYYLLAWSPTLRTLVGAGNLARCTSQFSHDDFTLASAVDPRSGSESKEEQAAAGSEASASLVAGGKGKRHAGLASLGPQPPLKKICHNITTTTTVVREAWLGQELVTMSSGAGTVDLTLPLTPTSPKDTHNLPSPPSPSHNLPSPSHNLPSPSHNVPSPFSLSHNFPSLPSPSHNLPSPHSPSHNFPSLPSPSHNLPSPPTHNPQHDLPPASPSPNPNPASPTRPVTELRLTSPTVTSPSRSSHDHSLTSPSLSSSSIGPSPSDTPTSSSSVSPVHGRCVGAFGPAPSSGMESTEEGHGSAKTRRRRRNRRNKKLKKRQEQERLQEGLTEDPGSQPSCPDSSVSEAGAAGGVAGLGQESSECESFSGAASKGVKEEEEMSSESEGEQMSGGQRDVTADFSSFLGETFSPSADSFLRNDIARAGFPKPLVNGYHREEEEEEEPIAIGVEESDLIRSAVGEYGVGGFGIGGEMMGGFGVGGGELPRFGIGSEVSVGSDLGVVGAGIDMGLGGGFGAEGREGGERDEMLRPGETKDEQVEDEREEGAAERVEMIAGGEGEEKEEVEGEGVGKEEVEGAGKGSGEVECEEGEEEGRQAEIKEREGENKTEGEREGVMTDDRVESGDGGIESGHLVSRHESEEAGEDLDGEISCVPAVAITRTSPDELMAQVIINNNLEDLNEFQSARVVDQIEATDDGDEAIDIVEVTDVVESREGDLDDDGDKEEKLIKTGVDEEETKEDDGVDMKIKVEESEEKEVVIREEKYDNDDQEVKEKEIKQEEAMERERDVIDEQEEGKKEEEEDVALPVSAPTSHTNGFVGPQEDDDVKMKVGTTWRDESYPGEKMEVVEVLEGGEADIVVCEVTSEAKVEEEVERVVGEIVSKVEGEKEEEDEEGVREVGEEMSRDPGFEVVGGRIEDRKEELEGEIEDSKDRDSKEESLAVDKSEVVGAEPEDTKVELEAENRVVDDFEVRDSYKYEAEIEEKKKDGFEVEGSFGVGEGKGGFEASEETGFEVVTGKDGVEAQTRHDPEAEDKTSVPGGVSEKEEQEKEEVVMVESAMREEDDTRQDTEAPPSLPTPPGTITTSANTTLDEGQTTGETTVALMTSSPEQHEGYTTPAATTTTDTSPSSTDNNTDTIMPHDTAAPTEAEAAAGDTVNAALASFEELDNIPDGVCESGEVEEEEEDEDEWSYYRMEPQTHTQGEDELVGGVNSEDTNLVKETTSPADHSPQHDLLSHPGQSESLVQDIHTTQEESFREDFLSREGKDITGEAKLLDFEYQPLKEEMDTYPHDNITPMEADQPPVLDRSPDILQASMDNVPEPEISFDIMGKPEMSSDKMRDFESGGGMPDFLDHPAEPSSPHATGSPQMPGSPRSVEGFVTSVELNTPDASLGTNFNINQTQDVNGSGMDQPSGPFSVYVSSSPEPLSMEPSTLPQADLSNVSEVSNGHVEEEGKRPQSGDFSPVEIVHAQSTVEVVAPPSPGEKLETEMDFVIPEHTPDLMTSSQILSDQPSDITFIPEPAIQPVAEIPVPVYLEGTTPVSEVDDQISESLSTKEDVSESEKLLESPVANMTISPPPAAFEPEIIQTNQEEVNTVPQENMEVVAPVNNGIDIKETPAPLQGETVSPVINEVTEIEKVSEPVVSSEKINNEVAAMISTTKAIASPGPEKKTKVPEAKPTAMKSPSKTAKTPVRSSLDKAGKTTAASDTARKTPVSKTPTRTPLAKSTEKKTLLSKTDSKPSPTKTTDKPSASRLTAKPASATKPSTTKPATAKPAAPKSTTARPAPRTTTTSRATTSSTLSSTTKPTERKVPKPPTPTAPRAALSKPSSAANKPTAPRPTPATRTTQPMKRPGTAPVKSATDKANTGKVNGTSTTRPTARPGTASTTTTATRKPLTTTTRPTTKPTAEKETKNTTNRILSTTRSAPKSTIGVTKTASKTSTMAGRSTVTESKTTSRVNGTTSTTTTKSRVTTKSVAAKATDVAGKKGVGSKLKSAPITKTSPGKAAAIIEASGATTVVNGENKIAHEETSVEVVEKCAAEDTVMTEKVLDEALSSATTTTQVITTETTEVIVNGDH</sequence>
<protein>
    <submittedName>
        <fullName evidence="2">Uncharacterized protein</fullName>
    </submittedName>
</protein>
<feature type="compositionally biased region" description="Acidic residues" evidence="1">
    <location>
        <begin position="1179"/>
        <end position="1191"/>
    </location>
</feature>
<feature type="region of interest" description="Disordered" evidence="1">
    <location>
        <begin position="123"/>
        <end position="399"/>
    </location>
</feature>
<organism evidence="2 3">
    <name type="scientific">Petrolisthes cinctipes</name>
    <name type="common">Flat porcelain crab</name>
    <dbReference type="NCBI Taxonomy" id="88211"/>
    <lineage>
        <taxon>Eukaryota</taxon>
        <taxon>Metazoa</taxon>
        <taxon>Ecdysozoa</taxon>
        <taxon>Arthropoda</taxon>
        <taxon>Crustacea</taxon>
        <taxon>Multicrustacea</taxon>
        <taxon>Malacostraca</taxon>
        <taxon>Eumalacostraca</taxon>
        <taxon>Eucarida</taxon>
        <taxon>Decapoda</taxon>
        <taxon>Pleocyemata</taxon>
        <taxon>Anomura</taxon>
        <taxon>Galatheoidea</taxon>
        <taxon>Porcellanidae</taxon>
        <taxon>Petrolisthes</taxon>
    </lineage>
</organism>
<feature type="compositionally biased region" description="Basic and acidic residues" evidence="1">
    <location>
        <begin position="1450"/>
        <end position="1459"/>
    </location>
</feature>
<feature type="compositionally biased region" description="Basic and acidic residues" evidence="1">
    <location>
        <begin position="1335"/>
        <end position="1344"/>
    </location>
</feature>
<feature type="compositionally biased region" description="Low complexity" evidence="1">
    <location>
        <begin position="1953"/>
        <end position="1970"/>
    </location>
</feature>
<dbReference type="CDD" id="cd22541">
    <property type="entry name" value="SP5_N"/>
    <property type="match status" value="1"/>
</dbReference>
<feature type="compositionally biased region" description="Polar residues" evidence="1">
    <location>
        <begin position="1392"/>
        <end position="1411"/>
    </location>
</feature>
<feature type="compositionally biased region" description="Basic and acidic residues" evidence="1">
    <location>
        <begin position="521"/>
        <end position="540"/>
    </location>
</feature>
<feature type="compositionally biased region" description="Basic and acidic residues" evidence="1">
    <location>
        <begin position="726"/>
        <end position="735"/>
    </location>
</feature>
<feature type="compositionally biased region" description="Low complexity" evidence="1">
    <location>
        <begin position="254"/>
        <end position="284"/>
    </location>
</feature>
<evidence type="ECO:0000313" key="2">
    <source>
        <dbReference type="EMBL" id="KAK3879027.1"/>
    </source>
</evidence>
<keyword evidence="3" id="KW-1185">Reference proteome</keyword>
<feature type="compositionally biased region" description="Polar residues" evidence="1">
    <location>
        <begin position="1214"/>
        <end position="1227"/>
    </location>
</feature>
<feature type="compositionally biased region" description="Polar residues" evidence="1">
    <location>
        <begin position="1919"/>
        <end position="1952"/>
    </location>
</feature>
<feature type="region of interest" description="Disordered" evidence="1">
    <location>
        <begin position="1392"/>
        <end position="1464"/>
    </location>
</feature>
<feature type="compositionally biased region" description="Basic and acidic residues" evidence="1">
    <location>
        <begin position="1021"/>
        <end position="1037"/>
    </location>
</feature>
<comment type="caution">
    <text evidence="2">The sequence shown here is derived from an EMBL/GenBank/DDBJ whole genome shotgun (WGS) entry which is preliminary data.</text>
</comment>
<feature type="compositionally biased region" description="Basic and acidic residues" evidence="1">
    <location>
        <begin position="772"/>
        <end position="801"/>
    </location>
</feature>
<feature type="compositionally biased region" description="Basic and acidic residues" evidence="1">
    <location>
        <begin position="746"/>
        <end position="766"/>
    </location>
</feature>
<feature type="region of interest" description="Disordered" evidence="1">
    <location>
        <begin position="1659"/>
        <end position="1970"/>
    </location>
</feature>
<feature type="region of interest" description="Disordered" evidence="1">
    <location>
        <begin position="1328"/>
        <end position="1377"/>
    </location>
</feature>
<feature type="compositionally biased region" description="Basic and acidic residues" evidence="1">
    <location>
        <begin position="898"/>
        <end position="910"/>
    </location>
</feature>
<dbReference type="PANTHER" id="PTHR24216:SF65">
    <property type="entry name" value="PAXILLIN-LIKE PROTEIN 1"/>
    <property type="match status" value="1"/>
</dbReference>
<feature type="compositionally biased region" description="Polar residues" evidence="1">
    <location>
        <begin position="1082"/>
        <end position="1110"/>
    </location>
</feature>
<feature type="compositionally biased region" description="Low complexity" evidence="1">
    <location>
        <begin position="145"/>
        <end position="202"/>
    </location>
</feature>
<feature type="compositionally biased region" description="Low complexity" evidence="1">
    <location>
        <begin position="57"/>
        <end position="69"/>
    </location>
</feature>
<feature type="compositionally biased region" description="Low complexity" evidence="1">
    <location>
        <begin position="1734"/>
        <end position="1745"/>
    </location>
</feature>
<feature type="region of interest" description="Disordered" evidence="1">
    <location>
        <begin position="1171"/>
        <end position="1239"/>
    </location>
</feature>
<feature type="region of interest" description="Disordered" evidence="1">
    <location>
        <begin position="716"/>
        <end position="837"/>
    </location>
</feature>
<dbReference type="PANTHER" id="PTHR24216">
    <property type="entry name" value="PAXILLIN-RELATED"/>
    <property type="match status" value="1"/>
</dbReference>
<reference evidence="2" key="1">
    <citation type="submission" date="2023-10" db="EMBL/GenBank/DDBJ databases">
        <title>Genome assemblies of two species of porcelain crab, Petrolisthes cinctipes and Petrolisthes manimaculis (Anomura: Porcellanidae).</title>
        <authorList>
            <person name="Angst P."/>
        </authorList>
    </citation>
    <scope>NUCLEOTIDE SEQUENCE</scope>
    <source>
        <strain evidence="2">PB745_01</strain>
        <tissue evidence="2">Gill</tissue>
    </source>
</reference>
<dbReference type="Proteomes" id="UP001286313">
    <property type="component" value="Unassembled WGS sequence"/>
</dbReference>
<feature type="region of interest" description="Disordered" evidence="1">
    <location>
        <begin position="518"/>
        <end position="651"/>
    </location>
</feature>
<feature type="compositionally biased region" description="Low complexity" evidence="1">
    <location>
        <begin position="1117"/>
        <end position="1153"/>
    </location>
</feature>
<proteinExistence type="predicted"/>
<feature type="compositionally biased region" description="Basic and acidic residues" evidence="1">
    <location>
        <begin position="917"/>
        <end position="948"/>
    </location>
</feature>
<feature type="compositionally biased region" description="Low complexity" evidence="1">
    <location>
        <begin position="1422"/>
        <end position="1436"/>
    </location>
</feature>
<feature type="compositionally biased region" description="Basic residues" evidence="1">
    <location>
        <begin position="307"/>
        <end position="323"/>
    </location>
</feature>
<feature type="compositionally biased region" description="Basic and acidic residues" evidence="1">
    <location>
        <begin position="1044"/>
        <end position="1054"/>
    </location>
</feature>
<feature type="compositionally biased region" description="Acidic residues" evidence="1">
    <location>
        <begin position="561"/>
        <end position="570"/>
    </location>
</feature>
<feature type="compositionally biased region" description="Polar residues" evidence="1">
    <location>
        <begin position="338"/>
        <end position="350"/>
    </location>
</feature>
<feature type="compositionally biased region" description="Basic and acidic residues" evidence="1">
    <location>
        <begin position="1554"/>
        <end position="1566"/>
    </location>
</feature>
<feature type="compositionally biased region" description="Acidic residues" evidence="1">
    <location>
        <begin position="381"/>
        <end position="391"/>
    </location>
</feature>
<feature type="region of interest" description="Disordered" evidence="1">
    <location>
        <begin position="44"/>
        <end position="89"/>
    </location>
</feature>
<feature type="compositionally biased region" description="Basic and acidic residues" evidence="1">
    <location>
        <begin position="596"/>
        <end position="626"/>
    </location>
</feature>
<name>A0AAE1FR82_PETCI</name>
<feature type="compositionally biased region" description="Low complexity" evidence="1">
    <location>
        <begin position="1756"/>
        <end position="1806"/>
    </location>
</feature>
<feature type="region of interest" description="Disordered" evidence="1">
    <location>
        <begin position="1541"/>
        <end position="1580"/>
    </location>
</feature>
<evidence type="ECO:0000313" key="3">
    <source>
        <dbReference type="Proteomes" id="UP001286313"/>
    </source>
</evidence>
<feature type="compositionally biased region" description="Low complexity" evidence="1">
    <location>
        <begin position="1872"/>
        <end position="1906"/>
    </location>
</feature>
<feature type="region of interest" description="Disordered" evidence="1">
    <location>
        <begin position="886"/>
        <end position="960"/>
    </location>
</feature>
<feature type="compositionally biased region" description="Acidic residues" evidence="1">
    <location>
        <begin position="736"/>
        <end position="745"/>
    </location>
</feature>
<gene>
    <name evidence="2" type="ORF">Pcinc_016371</name>
</gene>
<evidence type="ECO:0000256" key="1">
    <source>
        <dbReference type="SAM" id="MobiDB-lite"/>
    </source>
</evidence>
<feature type="region of interest" description="Disordered" evidence="1">
    <location>
        <begin position="993"/>
        <end position="1153"/>
    </location>
</feature>